<dbReference type="PROSITE" id="PS50109">
    <property type="entry name" value="HIS_KIN"/>
    <property type="match status" value="1"/>
</dbReference>
<dbReference type="Pfam" id="PF00072">
    <property type="entry name" value="Response_reg"/>
    <property type="match status" value="1"/>
</dbReference>
<evidence type="ECO:0000313" key="11">
    <source>
        <dbReference type="EMBL" id="CAE0406133.1"/>
    </source>
</evidence>
<dbReference type="SMART" id="SM00387">
    <property type="entry name" value="HATPase_c"/>
    <property type="match status" value="1"/>
</dbReference>
<dbReference type="PANTHER" id="PTHR43047:SF64">
    <property type="entry name" value="HISTIDINE KINASE CONTAINING CHEY-HOMOLOGOUS RECEIVER DOMAIN AND PAS DOMAIN-RELATED"/>
    <property type="match status" value="1"/>
</dbReference>
<organism evidence="11">
    <name type="scientific">Amphora coffeiformis</name>
    <dbReference type="NCBI Taxonomy" id="265554"/>
    <lineage>
        <taxon>Eukaryota</taxon>
        <taxon>Sar</taxon>
        <taxon>Stramenopiles</taxon>
        <taxon>Ochrophyta</taxon>
        <taxon>Bacillariophyta</taxon>
        <taxon>Bacillariophyceae</taxon>
        <taxon>Bacillariophycidae</taxon>
        <taxon>Thalassiophysales</taxon>
        <taxon>Catenulaceae</taxon>
        <taxon>Amphora</taxon>
    </lineage>
</organism>
<evidence type="ECO:0000256" key="1">
    <source>
        <dbReference type="ARBA" id="ARBA00000085"/>
    </source>
</evidence>
<dbReference type="PRINTS" id="PR00344">
    <property type="entry name" value="BCTRLSENSOR"/>
</dbReference>
<dbReference type="PANTHER" id="PTHR43047">
    <property type="entry name" value="TWO-COMPONENT HISTIDINE PROTEIN KINASE"/>
    <property type="match status" value="1"/>
</dbReference>
<keyword evidence="8" id="KW-0472">Membrane</keyword>
<sequence>MIDLKASVVREQPRSGTTSTRHRNDQKKHPHQTFSQVIQTNPVVNLVVPLVLFVALCVAGGSVVTTHRVHAREESRRQAQTLAHETGAWFAQQLDQALLPLFSLQQFVYDISEWQSLPAHIGAVGEPGSLPMAPPAVNNNASSSSVRTHRSLQNSPCTDPDMVQRFATIAHRIHESANMPGVLVNLQLAPHAVVCWIHPLHYTYNDMSGGDDNPSNNNTVVYMDSSAALGHDLLQDPARRYIAVSTLQRPGRVHIAGPLKLLQCQQNSNSFSSSSDSQTTCDPAIMEQGLIARLSIPSRDRHVIRVNNDDDEEEGYARWGFAVAIINWQALLDRSRLYETFAARDLTFSLTRTDHIVGPRGEMVEHVEVVAEGAHWDTTTTSTAGWKLVTVPLETTDNEWEMTVGYHDPNDLPHLVAALLVVLVSAFLSALIFTVLAQQQINAELQKEEGDLLVENARAATQAERDLNEYISHEIRNPLAAAIAATSFVGTAVEDCTSAANKNKKKELDVKSTKEDLAIVNHSLNYIDELLRTMLDIHRTESHHLKLHKRPLSIKHDVFLPVTSMLHQRSSNGASKFRVVVDCPDDLYVCADRLRLQQITLNLARNATQFVTQGKEGIVRLRANVSSGCVCLCVEDTGPGISPAQRARLFERYQESLDSCHQGTGMGLYLCKQLVDLMGGDIYLDEDYDAYVATGIPDCGPGTRFIINLHTPPAPLDEIKETQPLHRSTTPAIWMDGMSQVSDDSHTNTTTESSLASEEAITRETHQGTNEGSRTPECTLDTKSQDNLQQKSKQQKEVASADPPLPKNWSILFVDDDKTLRKLSKRCLQKVAPTWKMDEASSGEMALAMMMDQEKHFDLIFMDEYMSTAGQSLKGTETTRRLRAKGYTKPLICGLSANNLAPDFLKCGANDFWLKPFPCRPDELRQHLLHLKAMKEQEEQGSGLKEDEQ</sequence>
<dbReference type="Gene3D" id="1.10.287.130">
    <property type="match status" value="1"/>
</dbReference>
<dbReference type="InterPro" id="IPR036097">
    <property type="entry name" value="HisK_dim/P_sf"/>
</dbReference>
<evidence type="ECO:0000256" key="8">
    <source>
        <dbReference type="SAM" id="Phobius"/>
    </source>
</evidence>
<evidence type="ECO:0000256" key="6">
    <source>
        <dbReference type="PROSITE-ProRule" id="PRU00169"/>
    </source>
</evidence>
<protein>
    <recommendedName>
        <fullName evidence="2">histidine kinase</fullName>
        <ecNumber evidence="2">2.7.13.3</ecNumber>
    </recommendedName>
</protein>
<dbReference type="InterPro" id="IPR011006">
    <property type="entry name" value="CheY-like_superfamily"/>
</dbReference>
<dbReference type="CDD" id="cd00082">
    <property type="entry name" value="HisKA"/>
    <property type="match status" value="1"/>
</dbReference>
<reference evidence="11" key="1">
    <citation type="submission" date="2021-01" db="EMBL/GenBank/DDBJ databases">
        <authorList>
            <person name="Corre E."/>
            <person name="Pelletier E."/>
            <person name="Niang G."/>
            <person name="Scheremetjew M."/>
            <person name="Finn R."/>
            <person name="Kale V."/>
            <person name="Holt S."/>
            <person name="Cochrane G."/>
            <person name="Meng A."/>
            <person name="Brown T."/>
            <person name="Cohen L."/>
        </authorList>
    </citation>
    <scope>NUCLEOTIDE SEQUENCE</scope>
    <source>
        <strain evidence="11">CCMP127</strain>
    </source>
</reference>
<dbReference type="AlphaFoldDB" id="A0A7S3P656"/>
<comment type="catalytic activity">
    <reaction evidence="1">
        <text>ATP + protein L-histidine = ADP + protein N-phospho-L-histidine.</text>
        <dbReference type="EC" id="2.7.13.3"/>
    </reaction>
</comment>
<dbReference type="PROSITE" id="PS50110">
    <property type="entry name" value="RESPONSE_REGULATORY"/>
    <property type="match status" value="1"/>
</dbReference>
<dbReference type="InterPro" id="IPR001789">
    <property type="entry name" value="Sig_transdc_resp-reg_receiver"/>
</dbReference>
<feature type="region of interest" description="Disordered" evidence="7">
    <location>
        <begin position="738"/>
        <end position="803"/>
    </location>
</feature>
<keyword evidence="4" id="KW-0808">Transferase</keyword>
<dbReference type="SUPFAM" id="SSF47384">
    <property type="entry name" value="Homodimeric domain of signal transducing histidine kinase"/>
    <property type="match status" value="1"/>
</dbReference>
<dbReference type="SMART" id="SM00448">
    <property type="entry name" value="REC"/>
    <property type="match status" value="1"/>
</dbReference>
<dbReference type="InterPro" id="IPR004358">
    <property type="entry name" value="Sig_transdc_His_kin-like_C"/>
</dbReference>
<dbReference type="Pfam" id="PF00512">
    <property type="entry name" value="HisKA"/>
    <property type="match status" value="1"/>
</dbReference>
<dbReference type="SUPFAM" id="SSF55874">
    <property type="entry name" value="ATPase domain of HSP90 chaperone/DNA topoisomerase II/histidine kinase"/>
    <property type="match status" value="1"/>
</dbReference>
<dbReference type="InterPro" id="IPR005467">
    <property type="entry name" value="His_kinase_dom"/>
</dbReference>
<feature type="domain" description="Response regulatory" evidence="10">
    <location>
        <begin position="810"/>
        <end position="930"/>
    </location>
</feature>
<dbReference type="Gene3D" id="3.40.50.2300">
    <property type="match status" value="1"/>
</dbReference>
<dbReference type="InterPro" id="IPR036890">
    <property type="entry name" value="HATPase_C_sf"/>
</dbReference>
<dbReference type="EC" id="2.7.13.3" evidence="2"/>
<keyword evidence="5" id="KW-0418">Kinase</keyword>
<proteinExistence type="predicted"/>
<evidence type="ECO:0000259" key="9">
    <source>
        <dbReference type="PROSITE" id="PS50109"/>
    </source>
</evidence>
<evidence type="ECO:0000256" key="5">
    <source>
        <dbReference type="ARBA" id="ARBA00022777"/>
    </source>
</evidence>
<evidence type="ECO:0000256" key="2">
    <source>
        <dbReference type="ARBA" id="ARBA00012438"/>
    </source>
</evidence>
<dbReference type="CDD" id="cd17546">
    <property type="entry name" value="REC_hyHK_CKI1_RcsC-like"/>
    <property type="match status" value="1"/>
</dbReference>
<accession>A0A7S3P656</accession>
<feature type="region of interest" description="Disordered" evidence="7">
    <location>
        <begin position="1"/>
        <end position="31"/>
    </location>
</feature>
<dbReference type="Pfam" id="PF02518">
    <property type="entry name" value="HATPase_c"/>
    <property type="match status" value="1"/>
</dbReference>
<dbReference type="InterPro" id="IPR003594">
    <property type="entry name" value="HATPase_dom"/>
</dbReference>
<keyword evidence="8" id="KW-1133">Transmembrane helix</keyword>
<gene>
    <name evidence="11" type="ORF">ACOF00016_LOCUS4055</name>
</gene>
<evidence type="ECO:0000259" key="10">
    <source>
        <dbReference type="PROSITE" id="PS50110"/>
    </source>
</evidence>
<evidence type="ECO:0000256" key="7">
    <source>
        <dbReference type="SAM" id="MobiDB-lite"/>
    </source>
</evidence>
<dbReference type="GO" id="GO:0000155">
    <property type="term" value="F:phosphorelay sensor kinase activity"/>
    <property type="evidence" value="ECO:0007669"/>
    <property type="project" value="InterPro"/>
</dbReference>
<feature type="transmembrane region" description="Helical" evidence="8">
    <location>
        <begin position="46"/>
        <end position="67"/>
    </location>
</feature>
<feature type="domain" description="Histidine kinase" evidence="9">
    <location>
        <begin position="470"/>
        <end position="713"/>
    </location>
</feature>
<keyword evidence="8" id="KW-0812">Transmembrane</keyword>
<dbReference type="EMBL" id="HBIM01004739">
    <property type="protein sequence ID" value="CAE0406133.1"/>
    <property type="molecule type" value="Transcribed_RNA"/>
</dbReference>
<evidence type="ECO:0000256" key="4">
    <source>
        <dbReference type="ARBA" id="ARBA00022679"/>
    </source>
</evidence>
<evidence type="ECO:0000256" key="3">
    <source>
        <dbReference type="ARBA" id="ARBA00022553"/>
    </source>
</evidence>
<feature type="compositionally biased region" description="Polar residues" evidence="7">
    <location>
        <begin position="739"/>
        <end position="756"/>
    </location>
</feature>
<feature type="transmembrane region" description="Helical" evidence="8">
    <location>
        <begin position="415"/>
        <end position="437"/>
    </location>
</feature>
<dbReference type="Gene3D" id="3.30.565.10">
    <property type="entry name" value="Histidine kinase-like ATPase, C-terminal domain"/>
    <property type="match status" value="1"/>
</dbReference>
<keyword evidence="3 6" id="KW-0597">Phosphoprotein</keyword>
<feature type="compositionally biased region" description="Basic residues" evidence="7">
    <location>
        <begin position="20"/>
        <end position="31"/>
    </location>
</feature>
<dbReference type="InterPro" id="IPR003661">
    <property type="entry name" value="HisK_dim/P_dom"/>
</dbReference>
<dbReference type="SMART" id="SM00388">
    <property type="entry name" value="HisKA"/>
    <property type="match status" value="1"/>
</dbReference>
<feature type="modified residue" description="4-aspartylphosphate" evidence="6">
    <location>
        <position position="863"/>
    </location>
</feature>
<dbReference type="SUPFAM" id="SSF52172">
    <property type="entry name" value="CheY-like"/>
    <property type="match status" value="1"/>
</dbReference>
<feature type="compositionally biased region" description="Polar residues" evidence="7">
    <location>
        <begin position="781"/>
        <end position="792"/>
    </location>
</feature>
<name>A0A7S3P656_9STRA</name>